<dbReference type="Proteomes" id="UP001058974">
    <property type="component" value="Chromosome 1"/>
</dbReference>
<gene>
    <name evidence="2" type="ORF">KIW84_012174</name>
</gene>
<dbReference type="AlphaFoldDB" id="A0A9D5GVV4"/>
<dbReference type="Gramene" id="Psat01G0217400-T1">
    <property type="protein sequence ID" value="KAI5443430.1"/>
    <property type="gene ID" value="KIW84_012174"/>
</dbReference>
<keyword evidence="3" id="KW-1185">Reference proteome</keyword>
<reference evidence="2 3" key="1">
    <citation type="journal article" date="2022" name="Nat. Genet.">
        <title>Improved pea reference genome and pan-genome highlight genomic features and evolutionary characteristics.</title>
        <authorList>
            <person name="Yang T."/>
            <person name="Liu R."/>
            <person name="Luo Y."/>
            <person name="Hu S."/>
            <person name="Wang D."/>
            <person name="Wang C."/>
            <person name="Pandey M.K."/>
            <person name="Ge S."/>
            <person name="Xu Q."/>
            <person name="Li N."/>
            <person name="Li G."/>
            <person name="Huang Y."/>
            <person name="Saxena R.K."/>
            <person name="Ji Y."/>
            <person name="Li M."/>
            <person name="Yan X."/>
            <person name="He Y."/>
            <person name="Liu Y."/>
            <person name="Wang X."/>
            <person name="Xiang C."/>
            <person name="Varshney R.K."/>
            <person name="Ding H."/>
            <person name="Gao S."/>
            <person name="Zong X."/>
        </authorList>
    </citation>
    <scope>NUCLEOTIDE SEQUENCE [LARGE SCALE GENOMIC DNA]</scope>
    <source>
        <strain evidence="2 3">cv. Zhongwan 6</strain>
    </source>
</reference>
<protein>
    <submittedName>
        <fullName evidence="2">Uncharacterized protein</fullName>
    </submittedName>
</protein>
<accession>A0A9D5GVV4</accession>
<feature type="region of interest" description="Disordered" evidence="1">
    <location>
        <begin position="1"/>
        <end position="28"/>
    </location>
</feature>
<sequence>MTPPKTSKGKENIGEGSNAPDSDPEQFQPSLKQRRMMTSFRQCNVLLPKFGKIDTFPYSSFQFPAILEYQGVVDFVSDSGLFYQDLVREFYAHFTILPGCSFSTTVRGIEIAISLEDVRACLSVPSEGERILHGFTPETEGWENFNKLRIELRREPSKTMGRTSMISSNTCLKNMGIFKDIDGLYKHRNAENVYAPPFTPKGGYTLEFIYNKLHKMDIHHSSELRAMRSDINFLKQQHHHHNEGVE</sequence>
<name>A0A9D5GVV4_PEA</name>
<evidence type="ECO:0000313" key="2">
    <source>
        <dbReference type="EMBL" id="KAI5443430.1"/>
    </source>
</evidence>
<evidence type="ECO:0000313" key="3">
    <source>
        <dbReference type="Proteomes" id="UP001058974"/>
    </source>
</evidence>
<proteinExistence type="predicted"/>
<dbReference type="EMBL" id="JAMSHJ010000001">
    <property type="protein sequence ID" value="KAI5443430.1"/>
    <property type="molecule type" value="Genomic_DNA"/>
</dbReference>
<organism evidence="2 3">
    <name type="scientific">Pisum sativum</name>
    <name type="common">Garden pea</name>
    <name type="synonym">Lathyrus oleraceus</name>
    <dbReference type="NCBI Taxonomy" id="3888"/>
    <lineage>
        <taxon>Eukaryota</taxon>
        <taxon>Viridiplantae</taxon>
        <taxon>Streptophyta</taxon>
        <taxon>Embryophyta</taxon>
        <taxon>Tracheophyta</taxon>
        <taxon>Spermatophyta</taxon>
        <taxon>Magnoliopsida</taxon>
        <taxon>eudicotyledons</taxon>
        <taxon>Gunneridae</taxon>
        <taxon>Pentapetalae</taxon>
        <taxon>rosids</taxon>
        <taxon>fabids</taxon>
        <taxon>Fabales</taxon>
        <taxon>Fabaceae</taxon>
        <taxon>Papilionoideae</taxon>
        <taxon>50 kb inversion clade</taxon>
        <taxon>NPAAA clade</taxon>
        <taxon>Hologalegina</taxon>
        <taxon>IRL clade</taxon>
        <taxon>Fabeae</taxon>
        <taxon>Lathyrus</taxon>
    </lineage>
</organism>
<comment type="caution">
    <text evidence="2">The sequence shown here is derived from an EMBL/GenBank/DDBJ whole genome shotgun (WGS) entry which is preliminary data.</text>
</comment>
<evidence type="ECO:0000256" key="1">
    <source>
        <dbReference type="SAM" id="MobiDB-lite"/>
    </source>
</evidence>